<dbReference type="InterPro" id="IPR017850">
    <property type="entry name" value="Alkaline_phosphatase_core_sf"/>
</dbReference>
<evidence type="ECO:0000313" key="3">
    <source>
        <dbReference type="EMBL" id="MDN5202640.1"/>
    </source>
</evidence>
<gene>
    <name evidence="3" type="ORF">QQ008_14725</name>
</gene>
<keyword evidence="1" id="KW-1133">Transmembrane helix</keyword>
<feature type="transmembrane region" description="Helical" evidence="1">
    <location>
        <begin position="67"/>
        <end position="84"/>
    </location>
</feature>
<sequence length="586" mass="68858">MRLFIEQLITKKEVGFWFLFFLLNSLLFLPWYLMDMENTQFFPVSYLIEGSLYDRLKSIFNRYNYDIFRLSLDFFLLTISAYLLSKWFSKSIRSLMIFFIVLYLLLLFYQLYSSFFQQIYSVTPLFFNDFTLLKNGYQIFISSFSFNTFLLCIATVLLIGGIVITLKLMLGYITQLKFGIISWGFVVVFIVMGAMSFYRYKKIVMPNFGFQMISKLIVDNIQSSFQTMEAVNNMNFQRLEDYNKSIEFDLRVKPNIYVLFIESYGRICLDNKELRTEYYQWMDSMQIRLKDENWSVASALSEAPVKGGGSWVSYTSFTLGYSLKNRGVFRTFLEDEKIKKYNHFFRWLRNKGYKNYRLTSLVEPKNFSIPWDTYSAFYSVDQWIRFSDLDFQGKLVGAGPAPPDQYSLNYAYELIKEDNQKPFTLFFITKNSHNPFVSPTNIAEDWSSLNLKSNTGQKGESIFTKPSMDNYKNSIKYELRTVEDFIIKNGTNDDLFLIIGDHQPPVLTSRNAGFETPFHIISKDKELIHSFTAYGFKQALIPSVDIEPLKHEGFYSIFLREMKRHYGKDSTNLPPYLPNGINLDAK</sequence>
<dbReference type="Gene3D" id="3.40.720.10">
    <property type="entry name" value="Alkaline Phosphatase, subunit A"/>
    <property type="match status" value="1"/>
</dbReference>
<dbReference type="InterPro" id="IPR000917">
    <property type="entry name" value="Sulfatase_N"/>
</dbReference>
<feature type="transmembrane region" description="Helical" evidence="1">
    <location>
        <begin position="14"/>
        <end position="33"/>
    </location>
</feature>
<evidence type="ECO:0000256" key="1">
    <source>
        <dbReference type="SAM" id="Phobius"/>
    </source>
</evidence>
<organism evidence="3 4">
    <name type="scientific">Splendidivirga corallicola</name>
    <dbReference type="NCBI Taxonomy" id="3051826"/>
    <lineage>
        <taxon>Bacteria</taxon>
        <taxon>Pseudomonadati</taxon>
        <taxon>Bacteroidota</taxon>
        <taxon>Cytophagia</taxon>
        <taxon>Cytophagales</taxon>
        <taxon>Splendidivirgaceae</taxon>
        <taxon>Splendidivirga</taxon>
    </lineage>
</organism>
<feature type="transmembrane region" description="Helical" evidence="1">
    <location>
        <begin position="96"/>
        <end position="119"/>
    </location>
</feature>
<dbReference type="RefSeq" id="WP_346752663.1">
    <property type="nucleotide sequence ID" value="NZ_JAUJEA010000005.1"/>
</dbReference>
<dbReference type="EMBL" id="JAUJEA010000005">
    <property type="protein sequence ID" value="MDN5202640.1"/>
    <property type="molecule type" value="Genomic_DNA"/>
</dbReference>
<keyword evidence="1" id="KW-0812">Transmembrane</keyword>
<protein>
    <recommendedName>
        <fullName evidence="2">Sulfatase N-terminal domain-containing protein</fullName>
    </recommendedName>
</protein>
<feature type="transmembrane region" description="Helical" evidence="1">
    <location>
        <begin position="178"/>
        <end position="198"/>
    </location>
</feature>
<reference evidence="3" key="1">
    <citation type="submission" date="2023-06" db="EMBL/GenBank/DDBJ databases">
        <title>Genomic of Parafulvivirga corallium.</title>
        <authorList>
            <person name="Wang G."/>
        </authorList>
    </citation>
    <scope>NUCLEOTIDE SEQUENCE</scope>
    <source>
        <strain evidence="3">BMA10</strain>
    </source>
</reference>
<name>A0ABT8KPK0_9BACT</name>
<keyword evidence="1" id="KW-0472">Membrane</keyword>
<comment type="caution">
    <text evidence="3">The sequence shown here is derived from an EMBL/GenBank/DDBJ whole genome shotgun (WGS) entry which is preliminary data.</text>
</comment>
<evidence type="ECO:0000313" key="4">
    <source>
        <dbReference type="Proteomes" id="UP001172082"/>
    </source>
</evidence>
<proteinExistence type="predicted"/>
<dbReference type="Proteomes" id="UP001172082">
    <property type="component" value="Unassembled WGS sequence"/>
</dbReference>
<dbReference type="SUPFAM" id="SSF53649">
    <property type="entry name" value="Alkaline phosphatase-like"/>
    <property type="match status" value="1"/>
</dbReference>
<accession>A0ABT8KPK0</accession>
<feature type="transmembrane region" description="Helical" evidence="1">
    <location>
        <begin position="139"/>
        <end position="166"/>
    </location>
</feature>
<dbReference type="Pfam" id="PF00884">
    <property type="entry name" value="Sulfatase"/>
    <property type="match status" value="1"/>
</dbReference>
<keyword evidence="4" id="KW-1185">Reference proteome</keyword>
<feature type="domain" description="Sulfatase N-terminal" evidence="2">
    <location>
        <begin position="316"/>
        <end position="521"/>
    </location>
</feature>
<evidence type="ECO:0000259" key="2">
    <source>
        <dbReference type="Pfam" id="PF00884"/>
    </source>
</evidence>